<reference evidence="2 3" key="1">
    <citation type="submission" date="2019-09" db="EMBL/GenBank/DDBJ databases">
        <authorList>
            <person name="Chandra G."/>
            <person name="Truman W A."/>
        </authorList>
    </citation>
    <scope>NUCLEOTIDE SEQUENCE [LARGE SCALE GENOMIC DNA]</scope>
    <source>
        <strain evidence="2">PS723</strain>
    </source>
</reference>
<gene>
    <name evidence="2" type="ORF">PS723_00344</name>
</gene>
<sequence length="1013" mass="113389">MNSNQTPSLPNAADAMKLKALIPELVNACPDMYSMAREAAQEILDKHGIHNIEPETVYWHRFNNTTASNPKAFTGWEHFGIPHQSLTLPQLVIKRFDVHDQDNADLLDVYGGFYHVGPDAGTYNETNEIRLHGNEVLNDLWAINFKVRYNDKLASFWKNHAGHFRALAKCSFIAKAMEDRESGRLSDDNFRTVIKAVAGNVSWPVTFDMLQADAPAIDGLRICKLEIGEFFATDILRIIDRNGRQIIYVPGETWGFHAFETPRDLHWWLLSLAKDTAGRQRLMSHFQLADHEITQDNVNTDFWLSVLEGVSPLGLATLLPIRKERPDHEQVGLNAMLDLLFSTWQHDNHHLINSTDEKITTDAFTFLSQATQVRMISDANYLMHSNGELRKKLWIGYLNAFNRLFGPLAAVGWPVALVVVGAGIANVGLKIEQAVNANTLAERKAAVIGAIFTAVDTLFNATFLKGSGALPEIAEANEFIAPEEKLAEAAIPQASLPTLEELTPGRVYPLEQLDSLTPFKTEITEPTRLDFEEKKYFGILQTPKGKNYILMRHDGSSSHFEVRYVAQMNSWVIIDPANPYSFYRNVPVRLNAAYNEWEPITGTGLKGGGRIFGKMPWGQASGTLPDAKLPPTAYDVPAALREELKEAANGRVLDRHLSDNSANLTTSEDALSTFKSLRKSLYEDASAYFAHPDLPARVEIPLFNPATKAKDIIKRIFENSRALVIGENHSAVGSKQFLIENMELLAKQKIKTLYMEHLLTDFHQVDLNTFARSGKMPEDLERYLKELDKGHHTDPSGRYTFLEVVKSAQKNHIRIQAIDCMSSYRVTGLQEASQNSRQLMMNYFSRLIINADQAARGSHNWVALVGESHANNFDGVPGLSELEGGIGLRIEDVAPGQSSGIEVDPGRFATNELKQVRVHNDLRLQIEVAEPVAPSLPLETRLPKRGMFALEHTSGKPFLVHRSNDGSIVRTAIKSDRGHIYIERANWSVSGQRFSSLAEFVSALEHMGMKFVR</sequence>
<dbReference type="EMBL" id="CABVHY010000002">
    <property type="protein sequence ID" value="VVN70107.1"/>
    <property type="molecule type" value="Genomic_DNA"/>
</dbReference>
<evidence type="ECO:0000313" key="2">
    <source>
        <dbReference type="EMBL" id="VVN70107.1"/>
    </source>
</evidence>
<dbReference type="Gene3D" id="3.40.50.11550">
    <property type="match status" value="1"/>
</dbReference>
<dbReference type="Proteomes" id="UP000379480">
    <property type="component" value="Unassembled WGS sequence"/>
</dbReference>
<dbReference type="CDD" id="cd14729">
    <property type="entry name" value="RtxA-like"/>
    <property type="match status" value="1"/>
</dbReference>
<dbReference type="AlphaFoldDB" id="A0A5E7A2D9"/>
<dbReference type="Pfam" id="PF20178">
    <property type="entry name" value="ToxA_N"/>
    <property type="match status" value="1"/>
</dbReference>
<dbReference type="RefSeq" id="WP_150801973.1">
    <property type="nucleotide sequence ID" value="NZ_CABVHY010000002.1"/>
</dbReference>
<dbReference type="InterPro" id="IPR046673">
    <property type="entry name" value="ToxA_N"/>
</dbReference>
<accession>A0A5E7A2D9</accession>
<dbReference type="SUPFAM" id="SSF159501">
    <property type="entry name" value="EreA/ChaN-like"/>
    <property type="match status" value="1"/>
</dbReference>
<name>A0A5E7A2D9_PSEFL</name>
<proteinExistence type="predicted"/>
<evidence type="ECO:0000259" key="1">
    <source>
        <dbReference type="Pfam" id="PF20178"/>
    </source>
</evidence>
<dbReference type="OrthoDB" id="5653126at2"/>
<protein>
    <recommendedName>
        <fullName evidence="1">Dermonecrotic toxin N-terminal domain-containing protein</fullName>
    </recommendedName>
</protein>
<evidence type="ECO:0000313" key="3">
    <source>
        <dbReference type="Proteomes" id="UP000379480"/>
    </source>
</evidence>
<feature type="domain" description="Dermonecrotic toxin N-terminal" evidence="1">
    <location>
        <begin position="27"/>
        <end position="288"/>
    </location>
</feature>
<organism evidence="2 3">
    <name type="scientific">Pseudomonas fluorescens</name>
    <dbReference type="NCBI Taxonomy" id="294"/>
    <lineage>
        <taxon>Bacteria</taxon>
        <taxon>Pseudomonadati</taxon>
        <taxon>Pseudomonadota</taxon>
        <taxon>Gammaproteobacteria</taxon>
        <taxon>Pseudomonadales</taxon>
        <taxon>Pseudomonadaceae</taxon>
        <taxon>Pseudomonas</taxon>
    </lineage>
</organism>